<keyword evidence="2" id="KW-0449">Lipoprotein</keyword>
<dbReference type="STRING" id="1192034.CAP_9043"/>
<comment type="caution">
    <text evidence="2">The sequence shown here is derived from an EMBL/GenBank/DDBJ whole genome shotgun (WGS) entry which is preliminary data.</text>
</comment>
<accession>A0A017SVX2</accession>
<dbReference type="EMBL" id="ASRX01000099">
    <property type="protein sequence ID" value="EYF00765.1"/>
    <property type="molecule type" value="Genomic_DNA"/>
</dbReference>
<dbReference type="Pfam" id="PF13036">
    <property type="entry name" value="LpoB"/>
    <property type="match status" value="1"/>
</dbReference>
<name>A0A017SVX2_9BACT</name>
<feature type="signal peptide" evidence="1">
    <location>
        <begin position="1"/>
        <end position="22"/>
    </location>
</feature>
<organism evidence="2 3">
    <name type="scientific">Chondromyces apiculatus DSM 436</name>
    <dbReference type="NCBI Taxonomy" id="1192034"/>
    <lineage>
        <taxon>Bacteria</taxon>
        <taxon>Pseudomonadati</taxon>
        <taxon>Myxococcota</taxon>
        <taxon>Polyangia</taxon>
        <taxon>Polyangiales</taxon>
        <taxon>Polyangiaceae</taxon>
        <taxon>Chondromyces</taxon>
    </lineage>
</organism>
<keyword evidence="1" id="KW-0732">Signal</keyword>
<dbReference type="AlphaFoldDB" id="A0A017SVX2"/>
<dbReference type="OrthoDB" id="5503427at2"/>
<evidence type="ECO:0000256" key="1">
    <source>
        <dbReference type="SAM" id="SignalP"/>
    </source>
</evidence>
<dbReference type="Proteomes" id="UP000019678">
    <property type="component" value="Unassembled WGS sequence"/>
</dbReference>
<dbReference type="eggNOG" id="COG3417">
    <property type="taxonomic scope" value="Bacteria"/>
</dbReference>
<dbReference type="RefSeq" id="WP_044250554.1">
    <property type="nucleotide sequence ID" value="NZ_ASRX01000099.1"/>
</dbReference>
<gene>
    <name evidence="2" type="ORF">CAP_9043</name>
</gene>
<protein>
    <submittedName>
        <fullName evidence="2">Putative lipoprotein</fullName>
    </submittedName>
</protein>
<feature type="chain" id="PRO_5001499939" evidence="1">
    <location>
        <begin position="23"/>
        <end position="207"/>
    </location>
</feature>
<reference evidence="2 3" key="1">
    <citation type="submission" date="2013-05" db="EMBL/GenBank/DDBJ databases">
        <title>Genome assembly of Chondromyces apiculatus DSM 436.</title>
        <authorList>
            <person name="Sharma G."/>
            <person name="Khatri I."/>
            <person name="Kaur C."/>
            <person name="Mayilraj S."/>
            <person name="Subramanian S."/>
        </authorList>
    </citation>
    <scope>NUCLEOTIDE SEQUENCE [LARGE SCALE GENOMIC DNA]</scope>
    <source>
        <strain evidence="2 3">DSM 436</strain>
    </source>
</reference>
<keyword evidence="3" id="KW-1185">Reference proteome</keyword>
<dbReference type="Gene3D" id="3.40.50.10610">
    <property type="entry name" value="ABC-type transport auxiliary lipoprotein component"/>
    <property type="match status" value="1"/>
</dbReference>
<proteinExistence type="predicted"/>
<evidence type="ECO:0000313" key="3">
    <source>
        <dbReference type="Proteomes" id="UP000019678"/>
    </source>
</evidence>
<sequence>MPDFIRRSSTSSAALVAALVLAAPLPGCGPTYVRGNEVAGLDDQAMSTGLDKRDIDQLLHENLKALMASPVARQWAADGSRPTLAIYPLANETSEHIDSQLMALLSDVETFMVNSQLVTVISVERQMQMIGEIEKQHGGGFDPRNVAEYNRQLGARYYLTGKVFTSDERAYDERRVQYFMFMQLIEVATSAVLWQNKAAFTKALIQD</sequence>
<dbReference type="InterPro" id="IPR014094">
    <property type="entry name" value="LpoB"/>
</dbReference>
<evidence type="ECO:0000313" key="2">
    <source>
        <dbReference type="EMBL" id="EYF00765.1"/>
    </source>
</evidence>